<organism evidence="1 2">
    <name type="scientific">Campylobacter fetus</name>
    <dbReference type="NCBI Taxonomy" id="196"/>
    <lineage>
        <taxon>Bacteria</taxon>
        <taxon>Pseudomonadati</taxon>
        <taxon>Campylobacterota</taxon>
        <taxon>Epsilonproteobacteria</taxon>
        <taxon>Campylobacterales</taxon>
        <taxon>Campylobacteraceae</taxon>
        <taxon>Campylobacter</taxon>
    </lineage>
</organism>
<dbReference type="AlphaFoldDB" id="A0A825BC75"/>
<evidence type="ECO:0000313" key="1">
    <source>
        <dbReference type="EMBL" id="EAI8859298.1"/>
    </source>
</evidence>
<dbReference type="InterPro" id="IPR025586">
    <property type="entry name" value="PcfJ"/>
</dbReference>
<keyword evidence="2" id="KW-1185">Reference proteome</keyword>
<evidence type="ECO:0000313" key="2">
    <source>
        <dbReference type="Proteomes" id="UP000535509"/>
    </source>
</evidence>
<name>A0A825BC75_CAMFE</name>
<reference evidence="1 2" key="1">
    <citation type="submission" date="2018-06" db="EMBL/GenBank/DDBJ databases">
        <authorList>
            <consortium name="PulseNet: The National Subtyping Network for Foodborne Disease Surveillance"/>
            <person name="Tarr C.L."/>
            <person name="Trees E."/>
            <person name="Katz L.S."/>
            <person name="Carleton-Romer H.A."/>
            <person name="Stroika S."/>
            <person name="Kucerova Z."/>
            <person name="Roache K.F."/>
            <person name="Sabol A.L."/>
            <person name="Besser J."/>
            <person name="Gerner-Smidt P."/>
        </authorList>
    </citation>
    <scope>NUCLEOTIDE SEQUENCE [LARGE SCALE GENOMIC DNA]</scope>
    <source>
        <strain evidence="1 2">PNUSAC001503</strain>
    </source>
</reference>
<dbReference type="EMBL" id="AABTCC010000014">
    <property type="protein sequence ID" value="EAI8859298.1"/>
    <property type="molecule type" value="Genomic_DNA"/>
</dbReference>
<comment type="caution">
    <text evidence="1">The sequence shown here is derived from an EMBL/GenBank/DDBJ whole genome shotgun (WGS) entry which is preliminary data.</text>
</comment>
<gene>
    <name evidence="1" type="ORF">CX802_05545</name>
</gene>
<protein>
    <submittedName>
        <fullName evidence="1">Uncharacterized protein</fullName>
    </submittedName>
</protein>
<dbReference type="Pfam" id="PF14284">
    <property type="entry name" value="PcfJ"/>
    <property type="match status" value="1"/>
</dbReference>
<proteinExistence type="predicted"/>
<sequence length="479" mass="55976">MPFFNQHLELKAEFDRNIDILGLSKFRSALDELSKKFYALYYTDSLVHFLNIDSEALEFFDTNFSKLSKFIKEIKPIECEALSIDISSKNEMIISSSSSVTFQNKESKFIFLRSSIYKSKIYIKDNYTIFIGGEYKGKFCFYEATLNNISTICYKSATMREFFNIYFSYLSKLHLPLKDIKLDFERDPLYIKSPFKFSSLENFINKKELFVKKYPKENFLNATNKSTLSASYLVLKTKKHIPQSHYQEIINFILRTSPKISTNHQASFLVGKILKSYLCFKIQSDEKSKNQIIYDYVNMALEQGENVNLKIKSFKRIKAEHDRLMLNIELERAPEVRLNKDNPFLRLKLPSDIKMLTTKQEMVEEGVINHNCVASYIENVNANRCFICSLRRDNERYTIEIRRSKNKFCLAQIKGFSNSEAPSEIIEYVNSAILANNKTVIYERERYKIATQLGLGVVEMKDGNKAEKEIKDLCKEILK</sequence>
<dbReference type="Proteomes" id="UP000535509">
    <property type="component" value="Unassembled WGS sequence"/>
</dbReference>
<dbReference type="RefSeq" id="WP_059429744.1">
    <property type="nucleotide sequence ID" value="NZ_CBCURR010000003.1"/>
</dbReference>
<accession>A0A825BC75</accession>